<dbReference type="RefSeq" id="WP_075011297.1">
    <property type="nucleotide sequence ID" value="NZ_FOAP01000036.1"/>
</dbReference>
<accession>A0A1H8F5Y5</accession>
<protein>
    <submittedName>
        <fullName evidence="3">Response regulator receiver domain-containing protein</fullName>
    </submittedName>
</protein>
<organism evidence="3 4">
    <name type="scientific">Stigmatella aurantiaca</name>
    <dbReference type="NCBI Taxonomy" id="41"/>
    <lineage>
        <taxon>Bacteria</taxon>
        <taxon>Pseudomonadati</taxon>
        <taxon>Myxococcota</taxon>
        <taxon>Myxococcia</taxon>
        <taxon>Myxococcales</taxon>
        <taxon>Cystobacterineae</taxon>
        <taxon>Archangiaceae</taxon>
        <taxon>Stigmatella</taxon>
    </lineage>
</organism>
<keyword evidence="4" id="KW-1185">Reference proteome</keyword>
<dbReference type="AlphaFoldDB" id="A0A1H8F5Y5"/>
<evidence type="ECO:0000313" key="4">
    <source>
        <dbReference type="Proteomes" id="UP000182719"/>
    </source>
</evidence>
<dbReference type="Gene3D" id="3.40.50.2300">
    <property type="match status" value="1"/>
</dbReference>
<reference evidence="4" key="1">
    <citation type="submission" date="2016-10" db="EMBL/GenBank/DDBJ databases">
        <authorList>
            <person name="Varghese N."/>
            <person name="Submissions S."/>
        </authorList>
    </citation>
    <scope>NUCLEOTIDE SEQUENCE [LARGE SCALE GENOMIC DNA]</scope>
    <source>
        <strain evidence="4">DSM 17044</strain>
    </source>
</reference>
<proteinExistence type="predicted"/>
<comment type="caution">
    <text evidence="1">Lacks conserved residue(s) required for the propagation of feature annotation.</text>
</comment>
<dbReference type="SUPFAM" id="SSF52172">
    <property type="entry name" value="CheY-like"/>
    <property type="match status" value="1"/>
</dbReference>
<gene>
    <name evidence="3" type="ORF">SAMN05444354_13612</name>
</gene>
<evidence type="ECO:0000259" key="2">
    <source>
        <dbReference type="PROSITE" id="PS50110"/>
    </source>
</evidence>
<evidence type="ECO:0000256" key="1">
    <source>
        <dbReference type="PROSITE-ProRule" id="PRU00169"/>
    </source>
</evidence>
<sequence>MVRVKLPCFLFVDQNPLWLSALGRASRDLPGSKLLARNAEEALRLLRQHAPEVVVSGYCLPEVDGLSLLEQMKALDPRVACVLHTAHPPGKLRSARGIALVEKASPPGTLPSVLKALYIALTGQLPTSPGEPDTA</sequence>
<dbReference type="Proteomes" id="UP000182719">
    <property type="component" value="Unassembled WGS sequence"/>
</dbReference>
<dbReference type="InterPro" id="IPR011006">
    <property type="entry name" value="CheY-like_superfamily"/>
</dbReference>
<dbReference type="PROSITE" id="PS50110">
    <property type="entry name" value="RESPONSE_REGULATORY"/>
    <property type="match status" value="1"/>
</dbReference>
<dbReference type="GO" id="GO:0000160">
    <property type="term" value="P:phosphorelay signal transduction system"/>
    <property type="evidence" value="ECO:0007669"/>
    <property type="project" value="InterPro"/>
</dbReference>
<feature type="domain" description="Response regulatory" evidence="2">
    <location>
        <begin position="8"/>
        <end position="118"/>
    </location>
</feature>
<dbReference type="EMBL" id="FOAP01000036">
    <property type="protein sequence ID" value="SEN27102.1"/>
    <property type="molecule type" value="Genomic_DNA"/>
</dbReference>
<name>A0A1H8F5Y5_STIAU</name>
<evidence type="ECO:0000313" key="3">
    <source>
        <dbReference type="EMBL" id="SEN27102.1"/>
    </source>
</evidence>
<dbReference type="Pfam" id="PF00072">
    <property type="entry name" value="Response_reg"/>
    <property type="match status" value="1"/>
</dbReference>
<dbReference type="InterPro" id="IPR001789">
    <property type="entry name" value="Sig_transdc_resp-reg_receiver"/>
</dbReference>